<dbReference type="EMBL" id="VLLB01000001">
    <property type="protein sequence ID" value="TWI70172.1"/>
    <property type="molecule type" value="Genomic_DNA"/>
</dbReference>
<protein>
    <submittedName>
        <fullName evidence="3">Putative secreted protein with PEP-CTERM sorting signal</fullName>
    </submittedName>
</protein>
<dbReference type="InterPro" id="IPR013424">
    <property type="entry name" value="Ice-binding_C"/>
</dbReference>
<comment type="caution">
    <text evidence="3">The sequence shown here is derived from an EMBL/GenBank/DDBJ whole genome shotgun (WGS) entry which is preliminary data.</text>
</comment>
<feature type="signal peptide" evidence="1">
    <location>
        <begin position="1"/>
        <end position="22"/>
    </location>
</feature>
<dbReference type="Proteomes" id="UP000318431">
    <property type="component" value="Unassembled WGS sequence"/>
</dbReference>
<proteinExistence type="predicted"/>
<keyword evidence="1" id="KW-0732">Signal</keyword>
<reference evidence="3 4" key="1">
    <citation type="journal article" date="2015" name="Stand. Genomic Sci.">
        <title>Genomic Encyclopedia of Bacterial and Archaeal Type Strains, Phase III: the genomes of soil and plant-associated and newly described type strains.</title>
        <authorList>
            <person name="Whitman W.B."/>
            <person name="Woyke T."/>
            <person name="Klenk H.P."/>
            <person name="Zhou Y."/>
            <person name="Lilburn T.G."/>
            <person name="Beck B.J."/>
            <person name="De Vos P."/>
            <person name="Vandamme P."/>
            <person name="Eisen J.A."/>
            <person name="Garrity G."/>
            <person name="Hugenholtz P."/>
            <person name="Kyrpides N.C."/>
        </authorList>
    </citation>
    <scope>NUCLEOTIDE SEQUENCE [LARGE SCALE GENOMIC DNA]</scope>
    <source>
        <strain evidence="3 4">CGMCC 1.10822</strain>
    </source>
</reference>
<dbReference type="AlphaFoldDB" id="A0A562RMC5"/>
<accession>A0A562RMC5</accession>
<evidence type="ECO:0000259" key="2">
    <source>
        <dbReference type="Pfam" id="PF07589"/>
    </source>
</evidence>
<keyword evidence="4" id="KW-1185">Reference proteome</keyword>
<dbReference type="NCBIfam" id="TIGR02595">
    <property type="entry name" value="PEP_CTERM"/>
    <property type="match status" value="1"/>
</dbReference>
<gene>
    <name evidence="3" type="ORF">IP91_01252</name>
</gene>
<evidence type="ECO:0000313" key="3">
    <source>
        <dbReference type="EMBL" id="TWI70172.1"/>
    </source>
</evidence>
<evidence type="ECO:0000313" key="4">
    <source>
        <dbReference type="Proteomes" id="UP000318431"/>
    </source>
</evidence>
<evidence type="ECO:0000256" key="1">
    <source>
        <dbReference type="SAM" id="SignalP"/>
    </source>
</evidence>
<dbReference type="Pfam" id="PF07589">
    <property type="entry name" value="PEP-CTERM"/>
    <property type="match status" value="1"/>
</dbReference>
<feature type="domain" description="Ice-binding protein C-terminal" evidence="2">
    <location>
        <begin position="172"/>
        <end position="196"/>
    </location>
</feature>
<feature type="chain" id="PRO_5022069106" evidence="1">
    <location>
        <begin position="23"/>
        <end position="203"/>
    </location>
</feature>
<sequence>MKLTSSLAAALFTLFAFSTAHAATIDFEGMAGGTVLPSGFSIGDATFLSPAELLVTDIGTGNALCGAADGSCMGAMALSFETGARMLRFTFSGDVDSTTQYIFDINATVVFQGEVVELHQTGIAFANGIPLDEQLVQFENPNVTIMSIGIHSLDDTAFVIDNISYLPGVTAPVPEPSSWAMLMAGLGVSGMVLRRRSRRAAAV</sequence>
<organism evidence="3 4">
    <name type="scientific">Pseudoduganella lurida</name>
    <dbReference type="NCBI Taxonomy" id="1036180"/>
    <lineage>
        <taxon>Bacteria</taxon>
        <taxon>Pseudomonadati</taxon>
        <taxon>Pseudomonadota</taxon>
        <taxon>Betaproteobacteria</taxon>
        <taxon>Burkholderiales</taxon>
        <taxon>Oxalobacteraceae</taxon>
        <taxon>Telluria group</taxon>
        <taxon>Pseudoduganella</taxon>
    </lineage>
</organism>
<name>A0A562RMC5_9BURK</name>